<proteinExistence type="predicted"/>
<dbReference type="AlphaFoldDB" id="A0A2Z6R9U7"/>
<dbReference type="Proteomes" id="UP000247702">
    <property type="component" value="Unassembled WGS sequence"/>
</dbReference>
<sequence>MEGEKKVIPWNFYYCPYILRTKEVCNQRCYHPSECKAHQKSRQVSYKEVGCEENSRSKYDYCDTHAKKHKSREHYHWKRLAKIENKSQQTVLKIPS</sequence>
<organism evidence="1 2">
    <name type="scientific">Rhizophagus clarus</name>
    <dbReference type="NCBI Taxonomy" id="94130"/>
    <lineage>
        <taxon>Eukaryota</taxon>
        <taxon>Fungi</taxon>
        <taxon>Fungi incertae sedis</taxon>
        <taxon>Mucoromycota</taxon>
        <taxon>Glomeromycotina</taxon>
        <taxon>Glomeromycetes</taxon>
        <taxon>Glomerales</taxon>
        <taxon>Glomeraceae</taxon>
        <taxon>Rhizophagus</taxon>
    </lineage>
</organism>
<protein>
    <submittedName>
        <fullName evidence="1">Uncharacterized protein</fullName>
    </submittedName>
</protein>
<accession>A0A2Z6R9U7</accession>
<reference evidence="1 2" key="1">
    <citation type="submission" date="2017-11" db="EMBL/GenBank/DDBJ databases">
        <title>The genome of Rhizophagus clarus HR1 reveals common genetic basis of auxotrophy among arbuscular mycorrhizal fungi.</title>
        <authorList>
            <person name="Kobayashi Y."/>
        </authorList>
    </citation>
    <scope>NUCLEOTIDE SEQUENCE [LARGE SCALE GENOMIC DNA]</scope>
    <source>
        <strain evidence="1 2">HR1</strain>
    </source>
</reference>
<comment type="caution">
    <text evidence="1">The sequence shown here is derived from an EMBL/GenBank/DDBJ whole genome shotgun (WGS) entry which is preliminary data.</text>
</comment>
<name>A0A2Z6R9U7_9GLOM</name>
<evidence type="ECO:0000313" key="2">
    <source>
        <dbReference type="Proteomes" id="UP000247702"/>
    </source>
</evidence>
<gene>
    <name evidence="1" type="ORF">RclHR1_02360027</name>
</gene>
<keyword evidence="2" id="KW-1185">Reference proteome</keyword>
<dbReference type="EMBL" id="BEXD01001513">
    <property type="protein sequence ID" value="GBB94469.1"/>
    <property type="molecule type" value="Genomic_DNA"/>
</dbReference>
<evidence type="ECO:0000313" key="1">
    <source>
        <dbReference type="EMBL" id="GBB94469.1"/>
    </source>
</evidence>